<dbReference type="Pfam" id="PF26335">
    <property type="entry name" value="ARB_00930_C"/>
    <property type="match status" value="1"/>
</dbReference>
<dbReference type="Proteomes" id="UP001152049">
    <property type="component" value="Unassembled WGS sequence"/>
</dbReference>
<evidence type="ECO:0000313" key="5">
    <source>
        <dbReference type="Proteomes" id="UP001152049"/>
    </source>
</evidence>
<feature type="signal peptide" evidence="1">
    <location>
        <begin position="1"/>
        <end position="22"/>
    </location>
</feature>
<evidence type="ECO:0000313" key="4">
    <source>
        <dbReference type="EMBL" id="KAJ4264498.1"/>
    </source>
</evidence>
<dbReference type="InterPro" id="IPR058664">
    <property type="entry name" value="ARB_00930-like_C"/>
</dbReference>
<feature type="chain" id="PRO_5040892606" description="Beta-lactamase-related domain-containing protein" evidence="1">
    <location>
        <begin position="23"/>
        <end position="605"/>
    </location>
</feature>
<dbReference type="InterPro" id="IPR051478">
    <property type="entry name" value="Beta-lactamase-like_AB/R"/>
</dbReference>
<feature type="domain" description="Beta-lactamase-related" evidence="2">
    <location>
        <begin position="117"/>
        <end position="441"/>
    </location>
</feature>
<organism evidence="4 5">
    <name type="scientific">Fusarium torreyae</name>
    <dbReference type="NCBI Taxonomy" id="1237075"/>
    <lineage>
        <taxon>Eukaryota</taxon>
        <taxon>Fungi</taxon>
        <taxon>Dikarya</taxon>
        <taxon>Ascomycota</taxon>
        <taxon>Pezizomycotina</taxon>
        <taxon>Sordariomycetes</taxon>
        <taxon>Hypocreomycetidae</taxon>
        <taxon>Hypocreales</taxon>
        <taxon>Nectriaceae</taxon>
        <taxon>Fusarium</taxon>
    </lineage>
</organism>
<keyword evidence="5" id="KW-1185">Reference proteome</keyword>
<evidence type="ECO:0000259" key="3">
    <source>
        <dbReference type="Pfam" id="PF26335"/>
    </source>
</evidence>
<dbReference type="AlphaFoldDB" id="A0A9W8VF46"/>
<dbReference type="InterPro" id="IPR001466">
    <property type="entry name" value="Beta-lactam-related"/>
</dbReference>
<evidence type="ECO:0008006" key="6">
    <source>
        <dbReference type="Google" id="ProtNLM"/>
    </source>
</evidence>
<sequence>MRSSSKLLSLPLLAFSASHVLADLAGPRYPPPTDLTSKKSFVADSWSNLTESLDSIMKEGFPDNLDNPPNALDSRGWLQYVGNLTYSLSMFSLHDDDAGKSLQFHHESDEVKNGKLGTRKVDGDSIYRLQSISKLFTMYGALMTLKKSDWSRPLTDIFPDLAKHDAAAEKLPYSYQKWSEVTPFSLASQISGVFPQIPVLPADGLADIKQALAAGLPYFDPTTDPVALKLLENPCYGQGILTNESCTTDAYVQSLKDIPRAHLPWETPEYSNAGFVLFGQVVKKLTGSSYQPWINKKVFSPLGMKDSSAGGVAKSRMGQAVIPDESILAFVDGRADTNITMPSGGVFSTTNDLAKLGISILNNTLLPANVTRWWMKPQSNTAQLDIQVGAPWEIVRSTDPKSGVVTDIYSKSGDGGFVTTWLMLIPDFGVGFTVLTANPVESTRLRIASALADHMLETVLPSVWKQSAKEAQKNFGGSYVSTTKGLNSSLTLAVNMTEGAPPGLVVTDFISNSTDVLKAWEGTFNNRLVPTAAENGTITMRGLTTGDLPKTNVTLFSKMMASDWINSPGTLSGGLPENMYVFEVNDKGKATAVTLPGYRVKLERK</sequence>
<evidence type="ECO:0000256" key="1">
    <source>
        <dbReference type="SAM" id="SignalP"/>
    </source>
</evidence>
<dbReference type="PANTHER" id="PTHR22935:SF97">
    <property type="entry name" value="BETA-LACTAMASE-RELATED DOMAIN-CONTAINING PROTEIN"/>
    <property type="match status" value="1"/>
</dbReference>
<dbReference type="Gene3D" id="3.40.710.10">
    <property type="entry name" value="DD-peptidase/beta-lactamase superfamily"/>
    <property type="match status" value="1"/>
</dbReference>
<accession>A0A9W8VF46</accession>
<comment type="caution">
    <text evidence="4">The sequence shown here is derived from an EMBL/GenBank/DDBJ whole genome shotgun (WGS) entry which is preliminary data.</text>
</comment>
<reference evidence="4" key="1">
    <citation type="submission" date="2022-09" db="EMBL/GenBank/DDBJ databases">
        <title>Fusarium specimens isolated from Avocado Roots.</title>
        <authorList>
            <person name="Stajich J."/>
            <person name="Roper C."/>
            <person name="Heimlech-Rivalta G."/>
        </authorList>
    </citation>
    <scope>NUCLEOTIDE SEQUENCE</scope>
    <source>
        <strain evidence="4">CF00136</strain>
    </source>
</reference>
<proteinExistence type="predicted"/>
<dbReference type="EMBL" id="JAOQAZ010000008">
    <property type="protein sequence ID" value="KAJ4264498.1"/>
    <property type="molecule type" value="Genomic_DNA"/>
</dbReference>
<gene>
    <name evidence="4" type="ORF">NW762_005698</name>
</gene>
<protein>
    <recommendedName>
        <fullName evidence="6">Beta-lactamase-related domain-containing protein</fullName>
    </recommendedName>
</protein>
<dbReference type="PANTHER" id="PTHR22935">
    <property type="entry name" value="PENICILLIN-BINDING PROTEIN"/>
    <property type="match status" value="1"/>
</dbReference>
<feature type="domain" description="Beta-lactamase-like ARB-00930-like C-terminal" evidence="3">
    <location>
        <begin position="468"/>
        <end position="605"/>
    </location>
</feature>
<name>A0A9W8VF46_9HYPO</name>
<dbReference type="Pfam" id="PF00144">
    <property type="entry name" value="Beta-lactamase"/>
    <property type="match status" value="1"/>
</dbReference>
<dbReference type="OrthoDB" id="10250282at2759"/>
<dbReference type="SUPFAM" id="SSF56601">
    <property type="entry name" value="beta-lactamase/transpeptidase-like"/>
    <property type="match status" value="1"/>
</dbReference>
<keyword evidence="1" id="KW-0732">Signal</keyword>
<dbReference type="InterPro" id="IPR012338">
    <property type="entry name" value="Beta-lactam/transpept-like"/>
</dbReference>
<evidence type="ECO:0000259" key="2">
    <source>
        <dbReference type="Pfam" id="PF00144"/>
    </source>
</evidence>